<proteinExistence type="predicted"/>
<dbReference type="OrthoDB" id="8384127at2"/>
<dbReference type="Proteomes" id="UP000011729">
    <property type="component" value="Chromosome"/>
</dbReference>
<dbReference type="EMBL" id="CP003123">
    <property type="protein sequence ID" value="AGF74119.1"/>
    <property type="molecule type" value="Genomic_DNA"/>
</dbReference>
<dbReference type="STRING" id="1094489.BAnh1_02320"/>
<dbReference type="KEGG" id="baus:BAnh1_02320"/>
<sequence>MSELVFASEILKKYVAPRSAGGLISERIRYASRRLGWTYSRTSDVWYQDERISLKPRELRQIEEYTGIYYGRKEVREIESLIKIADTLLMGEEENFYRAFLDGLRAFLRTYHSTGTEKRGKR</sequence>
<dbReference type="AlphaFoldDB" id="M1N2I1"/>
<keyword evidence="2" id="KW-1185">Reference proteome</keyword>
<evidence type="ECO:0000313" key="1">
    <source>
        <dbReference type="EMBL" id="AGF74119.1"/>
    </source>
</evidence>
<accession>M1N2I1</accession>
<gene>
    <name evidence="1" type="ordered locus">BAnh1_02320</name>
</gene>
<protein>
    <submittedName>
        <fullName evidence="1">Uncharacterized protein</fullName>
    </submittedName>
</protein>
<evidence type="ECO:0000313" key="2">
    <source>
        <dbReference type="Proteomes" id="UP000011729"/>
    </source>
</evidence>
<dbReference type="RefSeq" id="WP_015397628.1">
    <property type="nucleotide sequence ID" value="NC_020300.1"/>
</dbReference>
<dbReference type="HOGENOM" id="CLU_2022182_0_0_5"/>
<organism evidence="1 2">
    <name type="scientific">Bartonella australis (strain Aust/NH1)</name>
    <dbReference type="NCBI Taxonomy" id="1094489"/>
    <lineage>
        <taxon>Bacteria</taxon>
        <taxon>Pseudomonadati</taxon>
        <taxon>Pseudomonadota</taxon>
        <taxon>Alphaproteobacteria</taxon>
        <taxon>Hyphomicrobiales</taxon>
        <taxon>Bartonellaceae</taxon>
        <taxon>Bartonella</taxon>
    </lineage>
</organism>
<dbReference type="PATRIC" id="fig|1094489.3.peg.283"/>
<reference evidence="1 2" key="1">
    <citation type="journal article" date="2013" name="PLoS Genet.">
        <title>A gene transfer agent and a dynamic repertoire of secretion systems hold the keys to the explosive radiation of the emerging pathogen Bartonella.</title>
        <authorList>
            <person name="Guy L."/>
            <person name="Nystedt B."/>
            <person name="Toft C."/>
            <person name="Zaremba-Niedzwiedzka K."/>
            <person name="Berglund E.C."/>
            <person name="Granberg F."/>
            <person name="Naslund K."/>
            <person name="Eriksson A.S."/>
            <person name="Andersson S.G."/>
        </authorList>
    </citation>
    <scope>NUCLEOTIDE SEQUENCE [LARGE SCALE GENOMIC DNA]</scope>
    <source>
        <strain evidence="1 2">Aust/NH1</strain>
    </source>
</reference>
<name>M1N2I1_BARAA</name>